<protein>
    <submittedName>
        <fullName evidence="3">Helix-turn-helix domain-containing protein</fullName>
    </submittedName>
</protein>
<dbReference type="Pfam" id="PF05651">
    <property type="entry name" value="Diacid_rec"/>
    <property type="match status" value="1"/>
</dbReference>
<comment type="similarity">
    <text evidence="1">Belongs to the CdaR family.</text>
</comment>
<dbReference type="InterPro" id="IPR051448">
    <property type="entry name" value="CdaR-like_regulators"/>
</dbReference>
<evidence type="ECO:0000313" key="3">
    <source>
        <dbReference type="EMBL" id="UUI03689.1"/>
    </source>
</evidence>
<accession>A0ABY5JU46</accession>
<dbReference type="InterPro" id="IPR041522">
    <property type="entry name" value="CdaR_GGDEF"/>
</dbReference>
<keyword evidence="4" id="KW-1185">Reference proteome</keyword>
<dbReference type="Proteomes" id="UP001059773">
    <property type="component" value="Chromosome"/>
</dbReference>
<dbReference type="Gene3D" id="1.10.10.2840">
    <property type="entry name" value="PucR C-terminal helix-turn-helix domain"/>
    <property type="match status" value="1"/>
</dbReference>
<gene>
    <name evidence="3" type="ORF">NP439_03040</name>
</gene>
<sequence>MISRNLAKRIINKVRNLLEEDLIVVDTTGTIIASTDEQRVGHFHEGAVITCRKQVKVIISKADESTLKGVKAGINLPIFFNEQIIGVIGITGDPEQVSGYGELLQKMTELLVKESYYFEQREWEARTRELFVFDWMKQEQWSDSFLHQSTVLGVDISVDRQVIIGYYKQPEVKQLSTDIWTDVIKQYSEDDEDIFVRWGTEQFLILRAGHKSIASTKRLLQQIQSYFAEQYQQAVLFGVGQVIEAKQLFQSFKQAERALQLAKGERTVVFDEELQLEICLQEVSLATRIELVERTIRPLLTERELLETLKLFITLNQSIKKTAEALHIHINTLHYRLKKIENVTSLNPRDFHHLTTLSIALTFLEDYLKNNYKNALFSEVHP</sequence>
<dbReference type="PANTHER" id="PTHR33744:SF16">
    <property type="entry name" value="CARBOHYDRATE DIACID REGULATOR"/>
    <property type="match status" value="1"/>
</dbReference>
<dbReference type="PROSITE" id="PS50887">
    <property type="entry name" value="GGDEF"/>
    <property type="match status" value="1"/>
</dbReference>
<dbReference type="PANTHER" id="PTHR33744">
    <property type="entry name" value="CARBOHYDRATE DIACID REGULATOR"/>
    <property type="match status" value="1"/>
</dbReference>
<dbReference type="InterPro" id="IPR025736">
    <property type="entry name" value="PucR_C-HTH_dom"/>
</dbReference>
<name>A0ABY5JU46_9BACI</name>
<dbReference type="InterPro" id="IPR000160">
    <property type="entry name" value="GGDEF_dom"/>
</dbReference>
<dbReference type="RefSeq" id="WP_256708732.1">
    <property type="nucleotide sequence ID" value="NZ_CP101914.1"/>
</dbReference>
<dbReference type="EMBL" id="CP101914">
    <property type="protein sequence ID" value="UUI03689.1"/>
    <property type="molecule type" value="Genomic_DNA"/>
</dbReference>
<dbReference type="Pfam" id="PF17853">
    <property type="entry name" value="GGDEF_2"/>
    <property type="match status" value="1"/>
</dbReference>
<evidence type="ECO:0000259" key="2">
    <source>
        <dbReference type="PROSITE" id="PS50887"/>
    </source>
</evidence>
<dbReference type="InterPro" id="IPR042070">
    <property type="entry name" value="PucR_C-HTH_sf"/>
</dbReference>
<feature type="domain" description="GGDEF" evidence="2">
    <location>
        <begin position="147"/>
        <end position="273"/>
    </location>
</feature>
<evidence type="ECO:0000256" key="1">
    <source>
        <dbReference type="ARBA" id="ARBA00006754"/>
    </source>
</evidence>
<evidence type="ECO:0000313" key="4">
    <source>
        <dbReference type="Proteomes" id="UP001059773"/>
    </source>
</evidence>
<organism evidence="3 4">
    <name type="scientific">Oceanobacillus jeddahense</name>
    <dbReference type="NCBI Taxonomy" id="1462527"/>
    <lineage>
        <taxon>Bacteria</taxon>
        <taxon>Bacillati</taxon>
        <taxon>Bacillota</taxon>
        <taxon>Bacilli</taxon>
        <taxon>Bacillales</taxon>
        <taxon>Bacillaceae</taxon>
        <taxon>Oceanobacillus</taxon>
    </lineage>
</organism>
<reference evidence="3" key="1">
    <citation type="submission" date="2022-07" db="EMBL/GenBank/DDBJ databases">
        <title>FELIX.</title>
        <authorList>
            <person name="Wan K.H."/>
            <person name="Park S."/>
            <person name="Lawrence Q."/>
            <person name="Eichenberger J.P."/>
            <person name="Booth B.W."/>
            <person name="Piaggio A.J."/>
            <person name="Chandler J.C."/>
            <person name="Franklin A.B."/>
            <person name="Celniker S.E."/>
        </authorList>
    </citation>
    <scope>NUCLEOTIDE SEQUENCE</scope>
    <source>
        <strain evidence="3">QA-1986 374</strain>
    </source>
</reference>
<proteinExistence type="inferred from homology"/>
<dbReference type="Pfam" id="PF13556">
    <property type="entry name" value="HTH_30"/>
    <property type="match status" value="1"/>
</dbReference>
<dbReference type="InterPro" id="IPR008599">
    <property type="entry name" value="Diacid_rec"/>
</dbReference>